<name>A0A1H2BIS0_9MICC</name>
<feature type="region of interest" description="Disordered" evidence="1">
    <location>
        <begin position="1"/>
        <end position="37"/>
    </location>
</feature>
<dbReference type="AlphaFoldDB" id="A0A1H2BIS0"/>
<dbReference type="Proteomes" id="UP000198751">
    <property type="component" value="Chromosome I"/>
</dbReference>
<keyword evidence="3" id="KW-1185">Reference proteome</keyword>
<reference evidence="3" key="1">
    <citation type="submission" date="2016-10" db="EMBL/GenBank/DDBJ databases">
        <authorList>
            <person name="Varghese N."/>
            <person name="Submissions S."/>
        </authorList>
    </citation>
    <scope>NUCLEOTIDE SEQUENCE [LARGE SCALE GENOMIC DNA]</scope>
    <source>
        <strain evidence="3">IMMIB L-1606</strain>
    </source>
</reference>
<evidence type="ECO:0000256" key="1">
    <source>
        <dbReference type="SAM" id="MobiDB-lite"/>
    </source>
</evidence>
<dbReference type="OrthoDB" id="4947951at2"/>
<sequence length="153" mass="15527">MTVPTQPTPAQREDVPDELPGKGQEVERKIGQAGQPGAAAAGSLRAAVLGVEGVTDVFPSRPLWQRLPAGALSLLQQAAGQQGTGNQGAGDPDDGPLVEARAEGSATDVTVRIGVGADARTPDVVRAVAAVVRAHFAPAEVSVKVTVARISPE</sequence>
<organism evidence="2 3">
    <name type="scientific">Pseudarthrobacter equi</name>
    <dbReference type="NCBI Taxonomy" id="728066"/>
    <lineage>
        <taxon>Bacteria</taxon>
        <taxon>Bacillati</taxon>
        <taxon>Actinomycetota</taxon>
        <taxon>Actinomycetes</taxon>
        <taxon>Micrococcales</taxon>
        <taxon>Micrococcaceae</taxon>
        <taxon>Pseudarthrobacter</taxon>
    </lineage>
</organism>
<dbReference type="RefSeq" id="WP_091723149.1">
    <property type="nucleotide sequence ID" value="NZ_LT629779.1"/>
</dbReference>
<gene>
    <name evidence="2" type="ORF">SAMN04489743_3712</name>
</gene>
<feature type="region of interest" description="Disordered" evidence="1">
    <location>
        <begin position="76"/>
        <end position="104"/>
    </location>
</feature>
<accession>A0A1H2BIS0</accession>
<protein>
    <submittedName>
        <fullName evidence="2">Uncharacterized protein</fullName>
    </submittedName>
</protein>
<proteinExistence type="predicted"/>
<dbReference type="EMBL" id="LT629779">
    <property type="protein sequence ID" value="SDT57922.1"/>
    <property type="molecule type" value="Genomic_DNA"/>
</dbReference>
<evidence type="ECO:0000313" key="3">
    <source>
        <dbReference type="Proteomes" id="UP000198751"/>
    </source>
</evidence>
<evidence type="ECO:0000313" key="2">
    <source>
        <dbReference type="EMBL" id="SDT57922.1"/>
    </source>
</evidence>